<feature type="domain" description="Endonuclease/exonuclease/phosphatase" evidence="1">
    <location>
        <begin position="115"/>
        <end position="213"/>
    </location>
</feature>
<dbReference type="SUPFAM" id="SSF56219">
    <property type="entry name" value="DNase I-like"/>
    <property type="match status" value="1"/>
</dbReference>
<evidence type="ECO:0000259" key="1">
    <source>
        <dbReference type="Pfam" id="PF14529"/>
    </source>
</evidence>
<dbReference type="Proteomes" id="UP000681720">
    <property type="component" value="Unassembled WGS sequence"/>
</dbReference>
<dbReference type="AlphaFoldDB" id="A0A8S2PNW9"/>
<reference evidence="3" key="1">
    <citation type="submission" date="2021-02" db="EMBL/GenBank/DDBJ databases">
        <authorList>
            <person name="Nowell W R."/>
        </authorList>
    </citation>
    <scope>NUCLEOTIDE SEQUENCE</scope>
</reference>
<dbReference type="Pfam" id="PF14529">
    <property type="entry name" value="Exo_endo_phos_2"/>
    <property type="match status" value="1"/>
</dbReference>
<gene>
    <name evidence="2" type="ORF">BYL167_LOCUS13073</name>
    <name evidence="3" type="ORF">GIL414_LOCUS14840</name>
</gene>
<evidence type="ECO:0000313" key="4">
    <source>
        <dbReference type="Proteomes" id="UP000681720"/>
    </source>
</evidence>
<sequence>MIQGWQLINIQFKTQADAIDDLYSAVSEILHPMFQSIQALNHAVEEMNIRTRDENETHQRTNTFNTIQETISSLSNRLNLLTNHQQKLKLLMDKENTMLLEELTIMPKPILLGAIYVPPGQSIPQGLFDPYVNKSFYIFGDFNAEHTDWHCSNNNASGIQMKTWLDNTGCEMIYTNIPTLKKSSAVIDFGITHDAVGWKAEVIKEGTSDHYPVLIQSPLTTESAIGNKAQKFTIVHPNTESKTYLWKSEKYSEELKKLFVGKKYNHALFVVVDKNEILVDFTKGNYRLQNQSQDEHYSGRKRP</sequence>
<organism evidence="3 4">
    <name type="scientific">Rotaria magnacalcarata</name>
    <dbReference type="NCBI Taxonomy" id="392030"/>
    <lineage>
        <taxon>Eukaryota</taxon>
        <taxon>Metazoa</taxon>
        <taxon>Spiralia</taxon>
        <taxon>Gnathifera</taxon>
        <taxon>Rotifera</taxon>
        <taxon>Eurotatoria</taxon>
        <taxon>Bdelloidea</taxon>
        <taxon>Philodinida</taxon>
        <taxon>Philodinidae</taxon>
        <taxon>Rotaria</taxon>
    </lineage>
</organism>
<dbReference type="GO" id="GO:0003824">
    <property type="term" value="F:catalytic activity"/>
    <property type="evidence" value="ECO:0007669"/>
    <property type="project" value="InterPro"/>
</dbReference>
<dbReference type="PANTHER" id="PTHR33273:SF4">
    <property type="entry name" value="ENDONUCLEASE_EXONUCLEASE_PHOSPHATASE DOMAIN-CONTAINING PROTEIN"/>
    <property type="match status" value="1"/>
</dbReference>
<accession>A0A8S2PNW9</accession>
<comment type="caution">
    <text evidence="3">The sequence shown here is derived from an EMBL/GenBank/DDBJ whole genome shotgun (WGS) entry which is preliminary data.</text>
</comment>
<dbReference type="InterPro" id="IPR005135">
    <property type="entry name" value="Endo/exonuclease/phosphatase"/>
</dbReference>
<dbReference type="InterPro" id="IPR036691">
    <property type="entry name" value="Endo/exonu/phosph_ase_sf"/>
</dbReference>
<protein>
    <recommendedName>
        <fullName evidence="1">Endonuclease/exonuclease/phosphatase domain-containing protein</fullName>
    </recommendedName>
</protein>
<dbReference type="EMBL" id="CAJOBJ010006377">
    <property type="protein sequence ID" value="CAF4058699.1"/>
    <property type="molecule type" value="Genomic_DNA"/>
</dbReference>
<dbReference type="EMBL" id="CAJOBH010004432">
    <property type="protein sequence ID" value="CAF3989564.1"/>
    <property type="molecule type" value="Genomic_DNA"/>
</dbReference>
<dbReference type="Gene3D" id="3.60.10.10">
    <property type="entry name" value="Endonuclease/exonuclease/phosphatase"/>
    <property type="match status" value="1"/>
</dbReference>
<evidence type="ECO:0000313" key="2">
    <source>
        <dbReference type="EMBL" id="CAF3989564.1"/>
    </source>
</evidence>
<name>A0A8S2PNW9_9BILA</name>
<evidence type="ECO:0000313" key="3">
    <source>
        <dbReference type="EMBL" id="CAF4058699.1"/>
    </source>
</evidence>
<dbReference type="Proteomes" id="UP000681967">
    <property type="component" value="Unassembled WGS sequence"/>
</dbReference>
<dbReference type="PANTHER" id="PTHR33273">
    <property type="entry name" value="DOMAIN-CONTAINING PROTEIN, PUTATIVE-RELATED"/>
    <property type="match status" value="1"/>
</dbReference>
<proteinExistence type="predicted"/>